<proteinExistence type="predicted"/>
<dbReference type="Gene3D" id="1.10.150.20">
    <property type="entry name" value="5' to 3' exonuclease, C-terminal subdomain"/>
    <property type="match status" value="1"/>
</dbReference>
<dbReference type="SUPFAM" id="SSF88723">
    <property type="entry name" value="PIN domain-like"/>
    <property type="match status" value="1"/>
</dbReference>
<dbReference type="GO" id="GO:0017108">
    <property type="term" value="F:5'-flap endonuclease activity"/>
    <property type="evidence" value="ECO:0007669"/>
    <property type="project" value="TreeGrafter"/>
</dbReference>
<dbReference type="AlphaFoldDB" id="A0A498JYF4"/>
<accession>A0A498JYF4</accession>
<evidence type="ECO:0000313" key="2">
    <source>
        <dbReference type="Proteomes" id="UP000290289"/>
    </source>
</evidence>
<dbReference type="STRING" id="3750.A0A498JYF4"/>
<name>A0A498JYF4_MALDO</name>
<gene>
    <name evidence="1" type="ORF">DVH24_011358</name>
</gene>
<sequence length="561" mass="63599">MGIQGLQPLGCLLLASQKLHVDISPLIARELIQVFKQEYACHVVAPYEADSQMTFLAVSKQVGQQLSLRIQILYHSADPGLVICIAQTTSFFTVRNFYLCDMIILSVIQIIFKMDKFGQGVEFQYSMLHRNKDLTFSGFTKQMLLVMCLLSGCNYLKSLPGMGLKKSSHPHQKVIKHTKYSTASVPPLFEESFKKAILTFQHQRVHGSVSQDIVYLSDYCIFVAYIVLELKFCSFSWTTKGFASLEAKTKFRLRGTHLILQVQLMILLSVPVKIPLRMMFRVKQTAQRYPLLTLTTWELNLLVVIEHGLHETKSRKYIVATIQTYSIHKPCLTLHTERECKNAPDTVEGGKTRTEHRKVIVSSHFKDKSINKHNPEDKQEKQLLKDDLAIVMHEDAVPESKVAKRTTSPHDNVQMENVKLKQLCISASLPDDGSCASSLNKTITDTNKEGKFRSNISLLGRYSDIAKKSMERYVSVISSFIFSSSSSHASGLRAPLKDVQNTGTNRPTVDDDFSKFEYVPSNRKTFPASRKRCFRPRERAVNSDVHSLNRFPALKPIVEEG</sequence>
<dbReference type="Gene3D" id="3.40.50.1010">
    <property type="entry name" value="5'-nuclease"/>
    <property type="match status" value="1"/>
</dbReference>
<dbReference type="InterPro" id="IPR006084">
    <property type="entry name" value="XPG/Rad2"/>
</dbReference>
<comment type="caution">
    <text evidence="1">The sequence shown here is derived from an EMBL/GenBank/DDBJ whole genome shotgun (WGS) entry which is preliminary data.</text>
</comment>
<organism evidence="1 2">
    <name type="scientific">Malus domestica</name>
    <name type="common">Apple</name>
    <name type="synonym">Pyrus malus</name>
    <dbReference type="NCBI Taxonomy" id="3750"/>
    <lineage>
        <taxon>Eukaryota</taxon>
        <taxon>Viridiplantae</taxon>
        <taxon>Streptophyta</taxon>
        <taxon>Embryophyta</taxon>
        <taxon>Tracheophyta</taxon>
        <taxon>Spermatophyta</taxon>
        <taxon>Magnoliopsida</taxon>
        <taxon>eudicotyledons</taxon>
        <taxon>Gunneridae</taxon>
        <taxon>Pentapetalae</taxon>
        <taxon>rosids</taxon>
        <taxon>fabids</taxon>
        <taxon>Rosales</taxon>
        <taxon>Rosaceae</taxon>
        <taxon>Amygdaloideae</taxon>
        <taxon>Maleae</taxon>
        <taxon>Malus</taxon>
    </lineage>
</organism>
<dbReference type="PANTHER" id="PTHR11081:SF65">
    <property type="entry name" value="DNA DAMAGE-INDUCIBLE PROTEIN DIN7-RELATED"/>
    <property type="match status" value="1"/>
</dbReference>
<dbReference type="SUPFAM" id="SSF47807">
    <property type="entry name" value="5' to 3' exonuclease, C-terminal subdomain"/>
    <property type="match status" value="1"/>
</dbReference>
<dbReference type="InterPro" id="IPR029060">
    <property type="entry name" value="PIN-like_dom_sf"/>
</dbReference>
<reference evidence="1 2" key="1">
    <citation type="submission" date="2018-10" db="EMBL/GenBank/DDBJ databases">
        <title>A high-quality apple genome assembly.</title>
        <authorList>
            <person name="Hu J."/>
        </authorList>
    </citation>
    <scope>NUCLEOTIDE SEQUENCE [LARGE SCALE GENOMIC DNA]</scope>
    <source>
        <strain evidence="2">cv. HFTH1</strain>
        <tissue evidence="1">Young leaf</tissue>
    </source>
</reference>
<dbReference type="EMBL" id="RDQH01000331">
    <property type="protein sequence ID" value="RXH99033.1"/>
    <property type="molecule type" value="Genomic_DNA"/>
</dbReference>
<evidence type="ECO:0000313" key="1">
    <source>
        <dbReference type="EMBL" id="RXH99033.1"/>
    </source>
</evidence>
<protein>
    <submittedName>
        <fullName evidence="1">Uncharacterized protein</fullName>
    </submittedName>
</protein>
<keyword evidence="2" id="KW-1185">Reference proteome</keyword>
<dbReference type="PANTHER" id="PTHR11081">
    <property type="entry name" value="FLAP ENDONUCLEASE FAMILY MEMBER"/>
    <property type="match status" value="1"/>
</dbReference>
<dbReference type="Proteomes" id="UP000290289">
    <property type="component" value="Chromosome 5"/>
</dbReference>
<dbReference type="InterPro" id="IPR036279">
    <property type="entry name" value="5-3_exonuclease_C_sf"/>
</dbReference>